<evidence type="ECO:0000313" key="2">
    <source>
        <dbReference type="EMBL" id="AND69019.1"/>
    </source>
</evidence>
<dbReference type="Pfam" id="PF00561">
    <property type="entry name" value="Abhydrolase_1"/>
    <property type="match status" value="1"/>
</dbReference>
<dbReference type="SUPFAM" id="SSF53474">
    <property type="entry name" value="alpha/beta-Hydrolases"/>
    <property type="match status" value="1"/>
</dbReference>
<dbReference type="Proteomes" id="UP000077255">
    <property type="component" value="Chromosome"/>
</dbReference>
<evidence type="ECO:0000313" key="3">
    <source>
        <dbReference type="Proteomes" id="UP000077255"/>
    </source>
</evidence>
<dbReference type="Gene3D" id="3.40.50.1820">
    <property type="entry name" value="alpha/beta hydrolase"/>
    <property type="match status" value="1"/>
</dbReference>
<proteinExistence type="predicted"/>
<dbReference type="KEGG" id="dtx:ATSB10_15650"/>
<dbReference type="PANTHER" id="PTHR43798">
    <property type="entry name" value="MONOACYLGLYCEROL LIPASE"/>
    <property type="match status" value="1"/>
</dbReference>
<accession>A0A161JJ08</accession>
<organism evidence="2 3">
    <name type="scientific">Dyella thiooxydans</name>
    <dbReference type="NCBI Taxonomy" id="445710"/>
    <lineage>
        <taxon>Bacteria</taxon>
        <taxon>Pseudomonadati</taxon>
        <taxon>Pseudomonadota</taxon>
        <taxon>Gammaproteobacteria</taxon>
        <taxon>Lysobacterales</taxon>
        <taxon>Rhodanobacteraceae</taxon>
        <taxon>Dyella</taxon>
    </lineage>
</organism>
<name>A0A161JJ08_9GAMM</name>
<dbReference type="InterPro" id="IPR050266">
    <property type="entry name" value="AB_hydrolase_sf"/>
</dbReference>
<feature type="domain" description="AB hydrolase-1" evidence="1">
    <location>
        <begin position="18"/>
        <end position="114"/>
    </location>
</feature>
<dbReference type="AlphaFoldDB" id="A0A161JJ08"/>
<dbReference type="RefSeq" id="WP_063671789.1">
    <property type="nucleotide sequence ID" value="NZ_CP014841.1"/>
</dbReference>
<dbReference type="STRING" id="445710.ATSB10_15650"/>
<dbReference type="InterPro" id="IPR000073">
    <property type="entry name" value="AB_hydrolase_1"/>
</dbReference>
<gene>
    <name evidence="2" type="ORF">ATSB10_15650</name>
</gene>
<reference evidence="2 3" key="1">
    <citation type="submission" date="2016-02" db="EMBL/GenBank/DDBJ databases">
        <title>Complete genome sequencing and analysis of ATSB10, Dyella thiooxydans isolated from rhizosphere soil of sunflower (Helianthus annuus L.).</title>
        <authorList>
            <person name="Lee Y."/>
            <person name="Hwangbo K."/>
            <person name="Chung H."/>
            <person name="Yoo J."/>
            <person name="Kim K.Y."/>
            <person name="Sa T.M."/>
            <person name="Um Y."/>
            <person name="Madhaiyan M."/>
        </authorList>
    </citation>
    <scope>NUCLEOTIDE SEQUENCE [LARGE SCALE GENOMIC DNA]</scope>
    <source>
        <strain evidence="2 3">ATSB10</strain>
    </source>
</reference>
<dbReference type="InterPro" id="IPR029058">
    <property type="entry name" value="AB_hydrolase_fold"/>
</dbReference>
<protein>
    <recommendedName>
        <fullName evidence="1">AB hydrolase-1 domain-containing protein</fullName>
    </recommendedName>
</protein>
<dbReference type="EMBL" id="CP014841">
    <property type="protein sequence ID" value="AND69019.1"/>
    <property type="molecule type" value="Genomic_DNA"/>
</dbReference>
<evidence type="ECO:0000259" key="1">
    <source>
        <dbReference type="Pfam" id="PF00561"/>
    </source>
</evidence>
<keyword evidence="3" id="KW-1185">Reference proteome</keyword>
<dbReference type="PATRIC" id="fig|445710.3.peg.1562"/>
<dbReference type="OrthoDB" id="9780765at2"/>
<sequence length="270" mass="29649">MKVADIEVHVEGEGPASVVMIHGWPDTHRLWDASVDALSDRYRCVRFDLPGFGRAHPRRAYAIDEVVEAIHRVVVEACPGERVCLLLHDWGCYFGYKFAMRHPHLVARVIGVDIGDAGSVDHRRELGLSGIAAVVAYQLWLALAWRIGGRIGDAMARGMARVLHCPGDPRAVTAQMGYPYAVSWLGVAGGSHDRRVFAPHCPMLYVYGERKPFTLHSTRWIEAIAALPGSRALGLPGGHWVMIDCRHAFHDAVRSWLATTDTSAAVCGSA</sequence>